<keyword evidence="9" id="KW-1133">Transmembrane helix</keyword>
<dbReference type="AlphaFoldDB" id="A0A672Z4D4"/>
<feature type="compositionally biased region" description="Polar residues" evidence="8">
    <location>
        <begin position="594"/>
        <end position="612"/>
    </location>
</feature>
<evidence type="ECO:0000256" key="2">
    <source>
        <dbReference type="ARBA" id="ARBA00022525"/>
    </source>
</evidence>
<feature type="chain" id="PRO_5025420829" evidence="10">
    <location>
        <begin position="19"/>
        <end position="641"/>
    </location>
</feature>
<feature type="transmembrane region" description="Helical" evidence="9">
    <location>
        <begin position="393"/>
        <end position="417"/>
    </location>
</feature>
<name>A0A672Z4D4_9TELE</name>
<evidence type="ECO:0000256" key="10">
    <source>
        <dbReference type="SAM" id="SignalP"/>
    </source>
</evidence>
<dbReference type="PROSITE" id="PS00420">
    <property type="entry name" value="SRCR_1"/>
    <property type="match status" value="1"/>
</dbReference>
<keyword evidence="9" id="KW-0472">Membrane</keyword>
<accession>A0A672Z4D4</accession>
<sequence length="641" mass="70799">MKLVRCILIIHVGYICQAFQNSSSQTNPTELPPTTNGNTSELQDDSDSDPYIHPLSGKCNWTLRMSVNGSSEVVPLRAEQIRTISEQICQDLDCGSLYYVNLSDSAPNTTCFQDCFYHHGRLQNCLQRRGDCAVITNAVCGDHVVRLSGGPDRCAGRVEVWRGSQWGTVCDDQWDMKDADVVCRQMGCGYALSVSGQGGSFPPGRGPVHLDELNCTGTEDNLWSCPSTQDQSDCGHKEDAGVVCSEMRALRLTGGLDRCSGKVEIHRNGSWGTVCDNCWNTDLASMVCSMLQCGSTHAKFSQFDPPLTHNKGALYYYYQCRGARTLWDCKERIEFINTLHACQSSKASGVICNSSLGLQTLTTTNATVVINTVTVRGSTIPGSGVRFRLRAELLIFICLTLLLLVFLIMNTVLCCLYRRRHAFLVKQTNYRRSQPPEQQQQHHKNSYEDAVDLIKVTAIPAEADVPSNPRPLWTQLSSVDSTSVDTDYEQYEPSSGPSAALSTFRNSQRYRTDPFMGPPGLDSLSEEALDPRNRVTLRSNGCAVQDDYARVSKISVDSFDSSSTSSGEDYENTRNHEVTAEPLQSHIVGKPSAFSYNDYQPYPAQTTNQQQPDGEDEGAIYSPVSPDCDSSTEDDYDDIDA</sequence>
<evidence type="ECO:0000256" key="3">
    <source>
        <dbReference type="ARBA" id="ARBA00022729"/>
    </source>
</evidence>
<organism evidence="12 13">
    <name type="scientific">Sphaeramia orbicularis</name>
    <name type="common">orbiculate cardinalfish</name>
    <dbReference type="NCBI Taxonomy" id="375764"/>
    <lineage>
        <taxon>Eukaryota</taxon>
        <taxon>Metazoa</taxon>
        <taxon>Chordata</taxon>
        <taxon>Craniata</taxon>
        <taxon>Vertebrata</taxon>
        <taxon>Euteleostomi</taxon>
        <taxon>Actinopterygii</taxon>
        <taxon>Neopterygii</taxon>
        <taxon>Teleostei</taxon>
        <taxon>Neoteleostei</taxon>
        <taxon>Acanthomorphata</taxon>
        <taxon>Gobiaria</taxon>
        <taxon>Kurtiformes</taxon>
        <taxon>Apogonoidei</taxon>
        <taxon>Apogonidae</taxon>
        <taxon>Apogoninae</taxon>
        <taxon>Sphaeramia</taxon>
    </lineage>
</organism>
<dbReference type="InterPro" id="IPR036772">
    <property type="entry name" value="SRCR-like_dom_sf"/>
</dbReference>
<feature type="domain" description="SRCR" evidence="11">
    <location>
        <begin position="250"/>
        <end position="353"/>
    </location>
</feature>
<feature type="compositionally biased region" description="Polar residues" evidence="8">
    <location>
        <begin position="23"/>
        <end position="41"/>
    </location>
</feature>
<dbReference type="InterPro" id="IPR001190">
    <property type="entry name" value="SRCR"/>
</dbReference>
<keyword evidence="13" id="KW-1185">Reference proteome</keyword>
<feature type="domain" description="SRCR" evidence="11">
    <location>
        <begin position="145"/>
        <end position="245"/>
    </location>
</feature>
<keyword evidence="5 7" id="KW-1015">Disulfide bond</keyword>
<dbReference type="PRINTS" id="PR00258">
    <property type="entry name" value="SPERACTRCPTR"/>
</dbReference>
<dbReference type="PROSITE" id="PS50287">
    <property type="entry name" value="SRCR_2"/>
    <property type="match status" value="2"/>
</dbReference>
<protein>
    <submittedName>
        <fullName evidence="12">T-cell differentiation antigen CD6-like</fullName>
    </submittedName>
</protein>
<feature type="region of interest" description="Disordered" evidence="8">
    <location>
        <begin position="557"/>
        <end position="641"/>
    </location>
</feature>
<reference evidence="12" key="1">
    <citation type="submission" date="2019-06" db="EMBL/GenBank/DDBJ databases">
        <authorList>
            <consortium name="Wellcome Sanger Institute Data Sharing"/>
        </authorList>
    </citation>
    <scope>NUCLEOTIDE SEQUENCE [LARGE SCALE GENOMIC DNA]</scope>
</reference>
<proteinExistence type="predicted"/>
<comment type="subcellular location">
    <subcellularLocation>
        <location evidence="1">Secreted</location>
    </subcellularLocation>
</comment>
<reference evidence="12" key="3">
    <citation type="submission" date="2025-09" db="UniProtKB">
        <authorList>
            <consortium name="Ensembl"/>
        </authorList>
    </citation>
    <scope>IDENTIFICATION</scope>
</reference>
<dbReference type="Ensembl" id="ENSSORT00005012515.1">
    <property type="protein sequence ID" value="ENSSORP00005012121.1"/>
    <property type="gene ID" value="ENSSORG00005006425.1"/>
</dbReference>
<feature type="compositionally biased region" description="Acidic residues" evidence="8">
    <location>
        <begin position="630"/>
        <end position="641"/>
    </location>
</feature>
<dbReference type="Gene3D" id="3.10.250.10">
    <property type="entry name" value="SRCR-like domain"/>
    <property type="match status" value="2"/>
</dbReference>
<evidence type="ECO:0000256" key="7">
    <source>
        <dbReference type="PROSITE-ProRule" id="PRU00196"/>
    </source>
</evidence>
<evidence type="ECO:0000256" key="8">
    <source>
        <dbReference type="SAM" id="MobiDB-lite"/>
    </source>
</evidence>
<reference evidence="12" key="2">
    <citation type="submission" date="2025-08" db="UniProtKB">
        <authorList>
            <consortium name="Ensembl"/>
        </authorList>
    </citation>
    <scope>IDENTIFICATION</scope>
</reference>
<dbReference type="OrthoDB" id="536948at2759"/>
<dbReference type="GO" id="GO:0016020">
    <property type="term" value="C:membrane"/>
    <property type="evidence" value="ECO:0007669"/>
    <property type="project" value="InterPro"/>
</dbReference>
<dbReference type="RefSeq" id="XP_030002460.1">
    <property type="nucleotide sequence ID" value="XM_030146600.1"/>
</dbReference>
<dbReference type="GeneID" id="115427877"/>
<feature type="disulfide bond" evidence="7">
    <location>
        <begin position="170"/>
        <end position="234"/>
    </location>
</feature>
<dbReference type="InParanoid" id="A0A672Z4D4"/>
<gene>
    <name evidence="12" type="primary">LOC115427877</name>
</gene>
<feature type="compositionally biased region" description="Low complexity" evidence="8">
    <location>
        <begin position="557"/>
        <end position="567"/>
    </location>
</feature>
<evidence type="ECO:0000313" key="13">
    <source>
        <dbReference type="Proteomes" id="UP000472271"/>
    </source>
</evidence>
<dbReference type="FunFam" id="3.10.250.10:FF:000002">
    <property type="entry name" value="Scavenger receptor cysteine-rich type 1 protein M130"/>
    <property type="match status" value="1"/>
</dbReference>
<comment type="caution">
    <text evidence="7">Lacks conserved residue(s) required for the propagation of feature annotation.</text>
</comment>
<feature type="disulfide bond" evidence="7">
    <location>
        <begin position="215"/>
        <end position="225"/>
    </location>
</feature>
<dbReference type="Pfam" id="PF00530">
    <property type="entry name" value="SRCR"/>
    <property type="match status" value="2"/>
</dbReference>
<dbReference type="Proteomes" id="UP000472271">
    <property type="component" value="Chromosome 11"/>
</dbReference>
<evidence type="ECO:0000259" key="11">
    <source>
        <dbReference type="PROSITE" id="PS50287"/>
    </source>
</evidence>
<evidence type="ECO:0000256" key="9">
    <source>
        <dbReference type="SAM" id="Phobius"/>
    </source>
</evidence>
<feature type="region of interest" description="Disordered" evidence="8">
    <location>
        <begin position="23"/>
        <end position="50"/>
    </location>
</feature>
<dbReference type="PANTHER" id="PTHR19331:SF22">
    <property type="entry name" value="DELETED IN MALIGNANT BRAIN TUMORS 1 PROTEIN"/>
    <property type="match status" value="1"/>
</dbReference>
<dbReference type="SMART" id="SM00202">
    <property type="entry name" value="SR"/>
    <property type="match status" value="2"/>
</dbReference>
<feature type="signal peptide" evidence="10">
    <location>
        <begin position="1"/>
        <end position="18"/>
    </location>
</feature>
<dbReference type="PANTHER" id="PTHR19331">
    <property type="entry name" value="SCAVENGER RECEPTOR DOMAIN-CONTAINING"/>
    <property type="match status" value="1"/>
</dbReference>
<keyword evidence="9" id="KW-0812">Transmembrane</keyword>
<keyword evidence="6" id="KW-0325">Glycoprotein</keyword>
<feature type="disulfide bond" evidence="7">
    <location>
        <begin position="183"/>
        <end position="244"/>
    </location>
</feature>
<evidence type="ECO:0000256" key="5">
    <source>
        <dbReference type="ARBA" id="ARBA00023157"/>
    </source>
</evidence>
<evidence type="ECO:0000313" key="12">
    <source>
        <dbReference type="Ensembl" id="ENSSORP00005012121.1"/>
    </source>
</evidence>
<keyword evidence="3 10" id="KW-0732">Signal</keyword>
<keyword evidence="4" id="KW-0677">Repeat</keyword>
<evidence type="ECO:0000256" key="1">
    <source>
        <dbReference type="ARBA" id="ARBA00004613"/>
    </source>
</evidence>
<keyword evidence="2" id="KW-0964">Secreted</keyword>
<evidence type="ECO:0000256" key="6">
    <source>
        <dbReference type="ARBA" id="ARBA00023180"/>
    </source>
</evidence>
<dbReference type="SUPFAM" id="SSF56487">
    <property type="entry name" value="SRCR-like"/>
    <property type="match status" value="2"/>
</dbReference>
<evidence type="ECO:0000256" key="4">
    <source>
        <dbReference type="ARBA" id="ARBA00022737"/>
    </source>
</evidence>